<dbReference type="EC" id="3.4.15.6" evidence="4"/>
<dbReference type="InterPro" id="IPR029062">
    <property type="entry name" value="Class_I_gatase-like"/>
</dbReference>
<organism evidence="10 11">
    <name type="scientific">Gloeobacter morelensis MG652769</name>
    <dbReference type="NCBI Taxonomy" id="2781736"/>
    <lineage>
        <taxon>Bacteria</taxon>
        <taxon>Bacillati</taxon>
        <taxon>Cyanobacteriota</taxon>
        <taxon>Cyanophyceae</taxon>
        <taxon>Gloeobacterales</taxon>
        <taxon>Gloeobacteraceae</taxon>
        <taxon>Gloeobacter</taxon>
        <taxon>Gloeobacter morelensis</taxon>
    </lineage>
</organism>
<protein>
    <recommendedName>
        <fullName evidence="5">Cyanophycinase</fullName>
        <ecNumber evidence="4">3.4.15.6</ecNumber>
    </recommendedName>
</protein>
<keyword evidence="7" id="KW-0378">Hydrolase</keyword>
<keyword evidence="6" id="KW-0645">Protease</keyword>
<dbReference type="Proteomes" id="UP001054846">
    <property type="component" value="Chromosome"/>
</dbReference>
<feature type="chain" id="PRO_5045896316" description="Cyanophycinase" evidence="9">
    <location>
        <begin position="21"/>
        <end position="485"/>
    </location>
</feature>
<feature type="signal peptide" evidence="9">
    <location>
        <begin position="1"/>
        <end position="20"/>
    </location>
</feature>
<gene>
    <name evidence="10" type="ORF">ISF26_07330</name>
</gene>
<dbReference type="SUPFAM" id="SSF52317">
    <property type="entry name" value="Class I glutamine amidotransferase-like"/>
    <property type="match status" value="1"/>
</dbReference>
<dbReference type="CDD" id="cd03145">
    <property type="entry name" value="GAT1_cyanophycinase"/>
    <property type="match status" value="1"/>
</dbReference>
<comment type="function">
    <text evidence="2">Exopeptidase that catalyzes the hydrolytic cleavage of multi-L-arginyl-poly-L-aspartic acid (cyanophycin; a water-insoluble reserve polymer) into aspartate-arginine dipeptides.</text>
</comment>
<evidence type="ECO:0000256" key="3">
    <source>
        <dbReference type="ARBA" id="ARBA00006534"/>
    </source>
</evidence>
<dbReference type="RefSeq" id="WP_230843260.1">
    <property type="nucleotide sequence ID" value="NZ_CP063845.1"/>
</dbReference>
<evidence type="ECO:0000256" key="7">
    <source>
        <dbReference type="ARBA" id="ARBA00022801"/>
    </source>
</evidence>
<comment type="catalytic activity">
    <reaction evidence="1">
        <text>[L-4-(L-arginin-2-N-yl)aspartate](n) + H2O = [L-4-(L-arginin-2-N-yl)aspartate](n-1) + L-4-(L-arginin-2-N-yl)aspartate</text>
        <dbReference type="Rhea" id="RHEA:12845"/>
        <dbReference type="Rhea" id="RHEA-COMP:13728"/>
        <dbReference type="Rhea" id="RHEA-COMP:13734"/>
        <dbReference type="ChEBI" id="CHEBI:15377"/>
        <dbReference type="ChEBI" id="CHEBI:137986"/>
        <dbReference type="ChEBI" id="CHEBI:137991"/>
        <dbReference type="EC" id="3.4.15.6"/>
    </reaction>
</comment>
<dbReference type="InterPro" id="IPR011811">
    <property type="entry name" value="Peptidase_S51_cyanophycinase"/>
</dbReference>
<dbReference type="Gene3D" id="3.40.50.880">
    <property type="match status" value="1"/>
</dbReference>
<keyword evidence="9" id="KW-0732">Signal</keyword>
<evidence type="ECO:0000256" key="1">
    <source>
        <dbReference type="ARBA" id="ARBA00001092"/>
    </source>
</evidence>
<dbReference type="InterPro" id="IPR005320">
    <property type="entry name" value="Peptidase_S51"/>
</dbReference>
<dbReference type="EMBL" id="CP063845">
    <property type="protein sequence ID" value="UFP96016.1"/>
    <property type="molecule type" value="Genomic_DNA"/>
</dbReference>
<reference evidence="10 11" key="1">
    <citation type="journal article" date="2021" name="Genome Biol. Evol.">
        <title>Complete Genome Sequencing of a Novel Gloeobacter Species from a Waterfall Cave in Mexico.</title>
        <authorList>
            <person name="Saw J.H."/>
            <person name="Cardona T."/>
            <person name="Montejano G."/>
        </authorList>
    </citation>
    <scope>NUCLEOTIDE SEQUENCE [LARGE SCALE GENOMIC DNA]</scope>
    <source>
        <strain evidence="10">MG652769</strain>
    </source>
</reference>
<evidence type="ECO:0000256" key="6">
    <source>
        <dbReference type="ARBA" id="ARBA00022670"/>
    </source>
</evidence>
<evidence type="ECO:0000313" key="10">
    <source>
        <dbReference type="EMBL" id="UFP96016.1"/>
    </source>
</evidence>
<comment type="similarity">
    <text evidence="3">Belongs to the peptidase S51 family.</text>
</comment>
<dbReference type="PANTHER" id="PTHR36175:SF1">
    <property type="entry name" value="CYANOPHYCINASE"/>
    <property type="match status" value="1"/>
</dbReference>
<evidence type="ECO:0000256" key="9">
    <source>
        <dbReference type="SAM" id="SignalP"/>
    </source>
</evidence>
<accession>A0ABY3PQQ7</accession>
<evidence type="ECO:0000256" key="4">
    <source>
        <dbReference type="ARBA" id="ARBA00013115"/>
    </source>
</evidence>
<evidence type="ECO:0000256" key="8">
    <source>
        <dbReference type="ARBA" id="ARBA00022825"/>
    </source>
</evidence>
<proteinExistence type="inferred from homology"/>
<evidence type="ECO:0000313" key="11">
    <source>
        <dbReference type="Proteomes" id="UP001054846"/>
    </source>
</evidence>
<evidence type="ECO:0000256" key="5">
    <source>
        <dbReference type="ARBA" id="ARBA00015719"/>
    </source>
</evidence>
<dbReference type="PIRSF" id="PIRSF032067">
    <property type="entry name" value="Cyanophycinase"/>
    <property type="match status" value="1"/>
</dbReference>
<keyword evidence="11" id="KW-1185">Reference proteome</keyword>
<keyword evidence="8" id="KW-0720">Serine protease</keyword>
<name>A0ABY3PQQ7_9CYAN</name>
<evidence type="ECO:0000256" key="2">
    <source>
        <dbReference type="ARBA" id="ARBA00002039"/>
    </source>
</evidence>
<dbReference type="Pfam" id="PF03575">
    <property type="entry name" value="Peptidase_S51"/>
    <property type="match status" value="1"/>
</dbReference>
<sequence>MRKFWSLVPALMLLAAPCYAQGVVMVAGGGSEGDIGDTASWSYRLYPTLIEAGDVNGDGRITVAVIADSSQSEFIPEYFEWLGADDAFNVLVATRTQANDPAAVDRVRDVDAIFIKGGDQGKYYDNWNDTRLEDHIRHVVQTLGGGVGGTSAGAMSQSQYALAGEKDLISQDVLTNAQTRYLDDADGGSGIHADFLGFVANTVIDSHFNDRGRLARLLGVMAKANADFGLTTGLLGIGLGDQTGLAIRSDRAEVIGQGSVSFLQATPETVTHRPSGAPLYMTNVRADVLTEGWSFNLSGRAVAAQPAGVVTVGYAGDSAANRGALTIQGSKKGNERLYALDPSYFPQSYGLVPTTASTYILNSLGLNDAQNPDNRGAIQETTLRALYDYPHYTGILLSVGAKLSRTQSSPDVIAFGAGTGGSEAAVIVLDGKKIEAKGLSPYAAPTDSGDGSLRAAALVNLRVHILGQTSIWGTRYNTRTHALQQ</sequence>
<dbReference type="PANTHER" id="PTHR36175">
    <property type="entry name" value="CYANOPHYCINASE"/>
    <property type="match status" value="1"/>
</dbReference>